<protein>
    <submittedName>
        <fullName evidence="1">Uncharacterized protein</fullName>
    </submittedName>
</protein>
<gene>
    <name evidence="1" type="ORF">GCM10011340_32160</name>
</gene>
<accession>A0ABQ3IBZ7</accession>
<reference evidence="2" key="1">
    <citation type="journal article" date="2019" name="Int. J. Syst. Evol. Microbiol.">
        <title>The Global Catalogue of Microorganisms (GCM) 10K type strain sequencing project: providing services to taxonomists for standard genome sequencing and annotation.</title>
        <authorList>
            <consortium name="The Broad Institute Genomics Platform"/>
            <consortium name="The Broad Institute Genome Sequencing Center for Infectious Disease"/>
            <person name="Wu L."/>
            <person name="Ma J."/>
        </authorList>
    </citation>
    <scope>NUCLEOTIDE SEQUENCE [LARGE SCALE GENOMIC DNA]</scope>
    <source>
        <strain evidence="2">CGMCC 1.15111</strain>
    </source>
</reference>
<keyword evidence="2" id="KW-1185">Reference proteome</keyword>
<proteinExistence type="predicted"/>
<dbReference type="RefSeq" id="WP_189631308.1">
    <property type="nucleotide sequence ID" value="NZ_BNAG01000004.1"/>
</dbReference>
<name>A0ABQ3IBZ7_9BACT</name>
<dbReference type="Proteomes" id="UP000658258">
    <property type="component" value="Unassembled WGS sequence"/>
</dbReference>
<sequence>MEGYNATGALKTGKLTVNRPIGAVAIGVSDVDALTNETLTYYIESPNGSERGATKINLLSVVALSVHGLGGGFVMDGLTYFVIPVAIGGALDLSENEEFVLEMEGLKAAERYAVEFLDGNETNGSLQIFDQNVFIAEKTTMTLNTEGFRFMAIRGVSNLSEINCQLVKSGGNRKYTKVGIRAMESQGNDFTHEQQLTEGTIDGIYAKVGFTQDIAILNVANYREVEFLKAAGNAVQFEMIR</sequence>
<comment type="caution">
    <text evidence="1">The sequence shown here is derived from an EMBL/GenBank/DDBJ whole genome shotgun (WGS) entry which is preliminary data.</text>
</comment>
<evidence type="ECO:0000313" key="1">
    <source>
        <dbReference type="EMBL" id="GHE73195.1"/>
    </source>
</evidence>
<dbReference type="EMBL" id="BNAG01000004">
    <property type="protein sequence ID" value="GHE73195.1"/>
    <property type="molecule type" value="Genomic_DNA"/>
</dbReference>
<evidence type="ECO:0000313" key="2">
    <source>
        <dbReference type="Proteomes" id="UP000658258"/>
    </source>
</evidence>
<organism evidence="1 2">
    <name type="scientific">Roseivirga thermotolerans</name>
    <dbReference type="NCBI Taxonomy" id="1758176"/>
    <lineage>
        <taxon>Bacteria</taxon>
        <taxon>Pseudomonadati</taxon>
        <taxon>Bacteroidota</taxon>
        <taxon>Cytophagia</taxon>
        <taxon>Cytophagales</taxon>
        <taxon>Roseivirgaceae</taxon>
        <taxon>Roseivirga</taxon>
    </lineage>
</organism>